<gene>
    <name evidence="4" type="ORF">GSLYS_00016702001</name>
</gene>
<dbReference type="Gene3D" id="3.30.710.10">
    <property type="entry name" value="Potassium Channel Kv1.1, Chain A"/>
    <property type="match status" value="1"/>
</dbReference>
<dbReference type="PANTHER" id="PTHR24412:SF489">
    <property type="entry name" value="RING FINGER DOMAIN AND KELCH REPEAT-CONTAINING PROTEIN DDB_G0271372"/>
    <property type="match status" value="1"/>
</dbReference>
<accession>A0AAV2IAC0</accession>
<name>A0AAV2IAC0_LYMST</name>
<dbReference type="PANTHER" id="PTHR24412">
    <property type="entry name" value="KELCH PROTEIN"/>
    <property type="match status" value="1"/>
</dbReference>
<reference evidence="4 5" key="1">
    <citation type="submission" date="2024-04" db="EMBL/GenBank/DDBJ databases">
        <authorList>
            <consortium name="Genoscope - CEA"/>
            <person name="William W."/>
        </authorList>
    </citation>
    <scope>NUCLEOTIDE SEQUENCE [LARGE SCALE GENOMIC DNA]</scope>
</reference>
<dbReference type="EMBL" id="CAXITT010000530">
    <property type="protein sequence ID" value="CAL1543168.1"/>
    <property type="molecule type" value="Genomic_DNA"/>
</dbReference>
<feature type="domain" description="BTB" evidence="3">
    <location>
        <begin position="25"/>
        <end position="94"/>
    </location>
</feature>
<dbReference type="InterPro" id="IPR011333">
    <property type="entry name" value="SKP1/BTB/POZ_sf"/>
</dbReference>
<dbReference type="AlphaFoldDB" id="A0AAV2IAC0"/>
<keyword evidence="5" id="KW-1185">Reference proteome</keyword>
<dbReference type="PROSITE" id="PS50097">
    <property type="entry name" value="BTB"/>
    <property type="match status" value="1"/>
</dbReference>
<dbReference type="SUPFAM" id="SSF54695">
    <property type="entry name" value="POZ domain"/>
    <property type="match status" value="1"/>
</dbReference>
<evidence type="ECO:0000259" key="3">
    <source>
        <dbReference type="PROSITE" id="PS50097"/>
    </source>
</evidence>
<organism evidence="4 5">
    <name type="scientific">Lymnaea stagnalis</name>
    <name type="common">Great pond snail</name>
    <name type="synonym">Helix stagnalis</name>
    <dbReference type="NCBI Taxonomy" id="6523"/>
    <lineage>
        <taxon>Eukaryota</taxon>
        <taxon>Metazoa</taxon>
        <taxon>Spiralia</taxon>
        <taxon>Lophotrochozoa</taxon>
        <taxon>Mollusca</taxon>
        <taxon>Gastropoda</taxon>
        <taxon>Heterobranchia</taxon>
        <taxon>Euthyneura</taxon>
        <taxon>Panpulmonata</taxon>
        <taxon>Hygrophila</taxon>
        <taxon>Lymnaeoidea</taxon>
        <taxon>Lymnaeidae</taxon>
        <taxon>Lymnaea</taxon>
    </lineage>
</organism>
<keyword evidence="1" id="KW-0880">Kelch repeat</keyword>
<dbReference type="CDD" id="cd18186">
    <property type="entry name" value="BTB_POZ_ZBTB_KLHL-like"/>
    <property type="match status" value="1"/>
</dbReference>
<keyword evidence="2" id="KW-0677">Repeat</keyword>
<dbReference type="Pfam" id="PF00651">
    <property type="entry name" value="BTB"/>
    <property type="match status" value="1"/>
</dbReference>
<dbReference type="Proteomes" id="UP001497497">
    <property type="component" value="Unassembled WGS sequence"/>
</dbReference>
<evidence type="ECO:0000256" key="1">
    <source>
        <dbReference type="ARBA" id="ARBA00022441"/>
    </source>
</evidence>
<sequence length="676" mass="77305">MAVDSELVVSIVKKLGQLWEDDELSDIKIIIDDFQFNCHRFHLSACSEFFRVLLKSQAKETSNDVITVHITGIIPETFNLILLSVYKGELTVTSDNMLDLWHASHHLQVDFLVNKLEHFISRSITEDNFFIIYKMAVELTSDRIIKSVQSYMTKNFEKISKTEEFLNLSYNCLLSIIGHDDLVLKSRDDLVRSVLYWIDYKPKSRDKTSMKIDRDDKEVLEVKQKISNMKGKKTMNDVDVIFKSRDEVTYEVESSSQRKDKLGELIKMINLDDVSQDCLLTLLNNDDIIECREARTTVRQAFAERKDKKHLVRKIQAMKRSSRILLDGSLDDQLGEVADVEDTVPVVVYLQASFKAILAYALDTRKTYSLPRNGLPKDGLMKNVYSYKNQIYILIGQFVGGKDAHSIYKLQQQGKWECVAEVPDGSHSFMFSDNFIYCVVQFQICRLNMEIHDNLVWICVYDVPNTATHFVMSGNKIVILKKLVIEIDQDTFYSNQMRSSSKAAKEGYISTQQKYAPKFPIIEISTKFAYLDVSTWDSSDVQGWECKTEVTLEEVQTFTAKANVEAASSVLKDVTFLLTKDGLLLRVTHPTNTSMSVIQEENLYGWRPCHTFVGAVRQENVLYLFVTPGTAVDGSLLPKLTSFNEVKVVSLLKSDSNFLPVSVPQQLLTDEIHVLK</sequence>
<comment type="caution">
    <text evidence="4">The sequence shown here is derived from an EMBL/GenBank/DDBJ whole genome shotgun (WGS) entry which is preliminary data.</text>
</comment>
<evidence type="ECO:0000313" key="4">
    <source>
        <dbReference type="EMBL" id="CAL1543168.1"/>
    </source>
</evidence>
<dbReference type="Pfam" id="PF07707">
    <property type="entry name" value="BACK"/>
    <property type="match status" value="1"/>
</dbReference>
<proteinExistence type="predicted"/>
<dbReference type="SMART" id="SM00875">
    <property type="entry name" value="BACK"/>
    <property type="match status" value="1"/>
</dbReference>
<dbReference type="CDD" id="cd14733">
    <property type="entry name" value="BACK"/>
    <property type="match status" value="1"/>
</dbReference>
<dbReference type="SMART" id="SM00225">
    <property type="entry name" value="BTB"/>
    <property type="match status" value="1"/>
</dbReference>
<dbReference type="Gene3D" id="1.25.40.420">
    <property type="match status" value="1"/>
</dbReference>
<evidence type="ECO:0000313" key="5">
    <source>
        <dbReference type="Proteomes" id="UP001497497"/>
    </source>
</evidence>
<dbReference type="InterPro" id="IPR000210">
    <property type="entry name" value="BTB/POZ_dom"/>
</dbReference>
<protein>
    <recommendedName>
        <fullName evidence="3">BTB domain-containing protein</fullName>
    </recommendedName>
</protein>
<dbReference type="InterPro" id="IPR011705">
    <property type="entry name" value="BACK"/>
</dbReference>
<evidence type="ECO:0000256" key="2">
    <source>
        <dbReference type="ARBA" id="ARBA00022737"/>
    </source>
</evidence>